<sequence length="319" mass="35920">CTHIQRHCLRLMQRPPPRWPPPMPPAPWGRPAFVPPVPPPPRAFPFPPRFYPRSPCPATGYHPRFVPPRPVDPDQLWLDSFIRTHCSSQEKLKRAVNEANEPPLRLLRRRVAQAQKLAEQLKEEAMALAGVEERMASSENAATSVEGSRLRVQRERKTAMCEALKSQLEAMNVTSGLFPEQQLAGIRAFAARVDKKKAYRKRVKRRRCAEASLSRAANAKKVEKVGSTDDSTATKEDAEKPRDREEASRSDTVFPESRPSEQCLDPETLTLDSLIKVRRAWDLYIVFPQTRGASAIPPHFVSPPPTPSAPWAEYASLSS</sequence>
<proteinExistence type="predicted"/>
<keyword evidence="1" id="KW-0175">Coiled coil</keyword>
<evidence type="ECO:0000256" key="2">
    <source>
        <dbReference type="SAM" id="MobiDB-lite"/>
    </source>
</evidence>
<dbReference type="AlphaFoldDB" id="A0A8S9U9P9"/>
<evidence type="ECO:0000313" key="4">
    <source>
        <dbReference type="Proteomes" id="UP000704712"/>
    </source>
</evidence>
<reference evidence="3" key="1">
    <citation type="submission" date="2020-03" db="EMBL/GenBank/DDBJ databases">
        <title>Hybrid Assembly of Korean Phytophthora infestans isolates.</title>
        <authorList>
            <person name="Prokchorchik M."/>
            <person name="Lee Y."/>
            <person name="Seo J."/>
            <person name="Cho J.-H."/>
            <person name="Park Y.-E."/>
            <person name="Jang D.-C."/>
            <person name="Im J.-S."/>
            <person name="Choi J.-G."/>
            <person name="Park H.-J."/>
            <person name="Lee G.-B."/>
            <person name="Lee Y.-G."/>
            <person name="Hong S.-Y."/>
            <person name="Cho K."/>
            <person name="Sohn K.H."/>
        </authorList>
    </citation>
    <scope>NUCLEOTIDE SEQUENCE</scope>
    <source>
        <strain evidence="3">KR_2_A2</strain>
    </source>
</reference>
<dbReference type="EMBL" id="JAACNO010002219">
    <property type="protein sequence ID" value="KAF4134998.1"/>
    <property type="molecule type" value="Genomic_DNA"/>
</dbReference>
<accession>A0A8S9U9P9</accession>
<dbReference type="InterPro" id="IPR031974">
    <property type="entry name" value="PDCD7"/>
</dbReference>
<feature type="coiled-coil region" evidence="1">
    <location>
        <begin position="104"/>
        <end position="134"/>
    </location>
</feature>
<dbReference type="GO" id="GO:0005689">
    <property type="term" value="C:U12-type spliceosomal complex"/>
    <property type="evidence" value="ECO:0007669"/>
    <property type="project" value="TreeGrafter"/>
</dbReference>
<comment type="caution">
    <text evidence="3">The sequence shown here is derived from an EMBL/GenBank/DDBJ whole genome shotgun (WGS) entry which is preliminary data.</text>
</comment>
<evidence type="ECO:0000256" key="1">
    <source>
        <dbReference type="SAM" id="Coils"/>
    </source>
</evidence>
<dbReference type="PANTHER" id="PTHR48190">
    <property type="entry name" value="PROGRAMMED CELL DEATH PROTEIN 7"/>
    <property type="match status" value="1"/>
</dbReference>
<feature type="region of interest" description="Disordered" evidence="2">
    <location>
        <begin position="219"/>
        <end position="263"/>
    </location>
</feature>
<dbReference type="InterPro" id="IPR052831">
    <property type="entry name" value="Apoptosis_promoter"/>
</dbReference>
<feature type="compositionally biased region" description="Basic and acidic residues" evidence="2">
    <location>
        <begin position="220"/>
        <end position="249"/>
    </location>
</feature>
<protein>
    <submittedName>
        <fullName evidence="3">Programmed cell death protein 7</fullName>
    </submittedName>
</protein>
<dbReference type="Proteomes" id="UP000704712">
    <property type="component" value="Unassembled WGS sequence"/>
</dbReference>
<evidence type="ECO:0000313" key="3">
    <source>
        <dbReference type="EMBL" id="KAF4134998.1"/>
    </source>
</evidence>
<dbReference type="Pfam" id="PF16021">
    <property type="entry name" value="PDCD7"/>
    <property type="match status" value="1"/>
</dbReference>
<gene>
    <name evidence="3" type="ORF">GN958_ATG15814</name>
</gene>
<organism evidence="3 4">
    <name type="scientific">Phytophthora infestans</name>
    <name type="common">Potato late blight agent</name>
    <name type="synonym">Botrytis infestans</name>
    <dbReference type="NCBI Taxonomy" id="4787"/>
    <lineage>
        <taxon>Eukaryota</taxon>
        <taxon>Sar</taxon>
        <taxon>Stramenopiles</taxon>
        <taxon>Oomycota</taxon>
        <taxon>Peronosporomycetes</taxon>
        <taxon>Peronosporales</taxon>
        <taxon>Peronosporaceae</taxon>
        <taxon>Phytophthora</taxon>
    </lineage>
</organism>
<dbReference type="PANTHER" id="PTHR48190:SF2">
    <property type="entry name" value="PROGRAMMED CELL DEATH PROTEIN 7"/>
    <property type="match status" value="1"/>
</dbReference>
<feature type="non-terminal residue" evidence="3">
    <location>
        <position position="319"/>
    </location>
</feature>
<name>A0A8S9U9P9_PHYIN</name>